<keyword evidence="2" id="KW-0812">Transmembrane</keyword>
<protein>
    <recommendedName>
        <fullName evidence="5">Tetratricopeptide repeat protein</fullName>
    </recommendedName>
</protein>
<feature type="repeat" description="TPR" evidence="1">
    <location>
        <begin position="156"/>
        <end position="189"/>
    </location>
</feature>
<dbReference type="InterPro" id="IPR011990">
    <property type="entry name" value="TPR-like_helical_dom_sf"/>
</dbReference>
<comment type="caution">
    <text evidence="3">The sequence shown here is derived from an EMBL/GenBank/DDBJ whole genome shotgun (WGS) entry which is preliminary data.</text>
</comment>
<sequence length="838" mass="99356">MQKTAKPLIILLTLLLVNILTFSNQFEQDLKQGILFYNSGDFEKAIGYFKKTTLLRPEDLTSRHNLAVTYFKLKDYIKALETASRTIELYPADEETTKLINQIKTRSVEELQKKIAQFEYEEKWYGELAYIYYLNKEYEKALEITSRGIKNNPRSAYLYDMKARVYQMKGDFDNAAESIETAFNLSPDDPEIFDHLKKIFEEKTKYGNTQVKNTDEPQEVQDVAEKHYMNSVNAYSQKNWELALTEIDKAITLSSNNAIYTEKKEDIINSINTSKKAAGFYNQALKSLKIGKYLQAVDLFKNAINTEPNKINYIEAYTYIVECYKELKDYDKEIEYAYKILELEPNNFVIWLYLADAYFFSEKYQKSYDTFKQIQDNFADSLTKYNDVKSNVDSKLLKIRVELLKPLIFKTIIGILVFIIVFLLVFHSPFIKKRRNIVKASEYFRRKSWSDVVEALEPVINYNYSHFKKIKMLKMLVCAYIHVREYDKAEALIKEALHIAGDDEELIYYYAIYFLKKNTFSTQALYAYKVYYQREPNNQRLLKMIVKYFWEKNRNPEFEPNIELFNQDKMKILETVFTFDKDNLELVNLLAQEYEKRDIFNMTSIKVFERLLEFNFENIKVHLLLARAYLETGKHENAIKEAKFVFRRDINNSEAHDIFKKAFISQCELDQLLIEYENLLQVDPANVGIKQNIMDLRKLRANYRHKVINPIKQKDSDIFAEAIKLFNDGKLNDSITLFNDLFEKGYQPKDTGFYLTFCYMRKGFLDLAYKQYKITDFDEELLEKRLKELIYQLGVKLEIAGQYERALEMFDKICKVDISYRDVFERYENIALNMEVKV</sequence>
<dbReference type="Proteomes" id="UP000234857">
    <property type="component" value="Unassembled WGS sequence"/>
</dbReference>
<feature type="repeat" description="TPR" evidence="1">
    <location>
        <begin position="277"/>
        <end position="310"/>
    </location>
</feature>
<feature type="repeat" description="TPR" evidence="1">
    <location>
        <begin position="122"/>
        <end position="155"/>
    </location>
</feature>
<keyword evidence="2" id="KW-0472">Membrane</keyword>
<reference evidence="3 4" key="1">
    <citation type="submission" date="2017-11" db="EMBL/GenBank/DDBJ databases">
        <title>Genome-resolved metagenomics identifies genetic mobility, metabolic interactions, and unexpected diversity in perchlorate-reducing communities.</title>
        <authorList>
            <person name="Barnum T.P."/>
            <person name="Figueroa I.A."/>
            <person name="Carlstrom C.I."/>
            <person name="Lucas L.N."/>
            <person name="Engelbrektson A.L."/>
            <person name="Coates J.D."/>
        </authorList>
    </citation>
    <scope>NUCLEOTIDE SEQUENCE [LARGE SCALE GENOMIC DNA]</scope>
    <source>
        <strain evidence="3">BM706</strain>
    </source>
</reference>
<dbReference type="PANTHER" id="PTHR12558">
    <property type="entry name" value="CELL DIVISION CYCLE 16,23,27"/>
    <property type="match status" value="1"/>
</dbReference>
<feature type="transmembrane region" description="Helical" evidence="2">
    <location>
        <begin position="407"/>
        <end position="426"/>
    </location>
</feature>
<accession>A0A2N5ZEJ1</accession>
<dbReference type="PANTHER" id="PTHR12558:SF13">
    <property type="entry name" value="CELL DIVISION CYCLE PROTEIN 27 HOMOLOG"/>
    <property type="match status" value="1"/>
</dbReference>
<dbReference type="SMART" id="SM00028">
    <property type="entry name" value="TPR"/>
    <property type="match status" value="11"/>
</dbReference>
<feature type="repeat" description="TPR" evidence="1">
    <location>
        <begin position="60"/>
        <end position="93"/>
    </location>
</feature>
<organism evidence="3 4">
    <name type="scientific">Muiribacterium halophilum</name>
    <dbReference type="NCBI Taxonomy" id="2053465"/>
    <lineage>
        <taxon>Bacteria</taxon>
        <taxon>Candidatus Muiribacteriota</taxon>
        <taxon>Candidatus Muiribacteriia</taxon>
        <taxon>Candidatus Muiribacteriales</taxon>
        <taxon>Candidatus Muiribacteriaceae</taxon>
        <taxon>Candidatus Muiribacterium</taxon>
    </lineage>
</organism>
<dbReference type="InterPro" id="IPR019734">
    <property type="entry name" value="TPR_rpt"/>
</dbReference>
<feature type="repeat" description="TPR" evidence="1">
    <location>
        <begin position="314"/>
        <end position="347"/>
    </location>
</feature>
<evidence type="ECO:0000256" key="1">
    <source>
        <dbReference type="PROSITE-ProRule" id="PRU00339"/>
    </source>
</evidence>
<dbReference type="SUPFAM" id="SSF48452">
    <property type="entry name" value="TPR-like"/>
    <property type="match status" value="4"/>
</dbReference>
<dbReference type="PROSITE" id="PS50005">
    <property type="entry name" value="TPR"/>
    <property type="match status" value="6"/>
</dbReference>
<dbReference type="Pfam" id="PF13432">
    <property type="entry name" value="TPR_16"/>
    <property type="match status" value="1"/>
</dbReference>
<name>A0A2N5ZEJ1_MUIH1</name>
<evidence type="ECO:0008006" key="5">
    <source>
        <dbReference type="Google" id="ProtNLM"/>
    </source>
</evidence>
<dbReference type="AlphaFoldDB" id="A0A2N5ZEJ1"/>
<evidence type="ECO:0000313" key="4">
    <source>
        <dbReference type="Proteomes" id="UP000234857"/>
    </source>
</evidence>
<gene>
    <name evidence="3" type="ORF">C0601_08410</name>
</gene>
<proteinExistence type="predicted"/>
<dbReference type="EMBL" id="PKTG01000096">
    <property type="protein sequence ID" value="PLX17086.1"/>
    <property type="molecule type" value="Genomic_DNA"/>
</dbReference>
<keyword evidence="2" id="KW-1133">Transmembrane helix</keyword>
<dbReference type="Gene3D" id="1.25.40.10">
    <property type="entry name" value="Tetratricopeptide repeat domain"/>
    <property type="match status" value="5"/>
</dbReference>
<feature type="repeat" description="TPR" evidence="1">
    <location>
        <begin position="26"/>
        <end position="59"/>
    </location>
</feature>
<dbReference type="Pfam" id="PF13181">
    <property type="entry name" value="TPR_8"/>
    <property type="match status" value="2"/>
</dbReference>
<evidence type="ECO:0000313" key="3">
    <source>
        <dbReference type="EMBL" id="PLX17086.1"/>
    </source>
</evidence>
<evidence type="ECO:0000256" key="2">
    <source>
        <dbReference type="SAM" id="Phobius"/>
    </source>
</evidence>
<keyword evidence="1" id="KW-0802">TPR repeat</keyword>